<keyword evidence="1" id="KW-1133">Transmembrane helix</keyword>
<evidence type="ECO:0000256" key="1">
    <source>
        <dbReference type="SAM" id="Phobius"/>
    </source>
</evidence>
<gene>
    <name evidence="2" type="ORF">SEMRO_118_G057751.2</name>
</gene>
<keyword evidence="3" id="KW-1185">Reference proteome</keyword>
<evidence type="ECO:0000313" key="3">
    <source>
        <dbReference type="Proteomes" id="UP001153069"/>
    </source>
</evidence>
<evidence type="ECO:0000313" key="2">
    <source>
        <dbReference type="EMBL" id="CAB9501783.1"/>
    </source>
</evidence>
<name>A0A9N8DF06_9STRA</name>
<dbReference type="AlphaFoldDB" id="A0A9N8DF06"/>
<reference evidence="2" key="1">
    <citation type="submission" date="2020-06" db="EMBL/GenBank/DDBJ databases">
        <authorList>
            <consortium name="Plant Systems Biology data submission"/>
        </authorList>
    </citation>
    <scope>NUCLEOTIDE SEQUENCE</scope>
    <source>
        <strain evidence="2">D6</strain>
    </source>
</reference>
<keyword evidence="1" id="KW-0812">Transmembrane</keyword>
<keyword evidence="1" id="KW-0472">Membrane</keyword>
<feature type="transmembrane region" description="Helical" evidence="1">
    <location>
        <begin position="143"/>
        <end position="163"/>
    </location>
</feature>
<sequence>METMLMQKLLDKEQTKVFDKRDKGEFEQEMVPDEAIHTARVASSLLGICIGIFIQGSTLALSYLLTVFVGFEDDALSDRVCYTVALVWSVVSSMMGVSVLLLMRSILITAFYSTHDSDIEHNTRTLEAQEELMAQIIDITQKYYTIGSLFGFGLSWTVADYLLGLKRPPLSKFRNSINCHCLVHLFFHQVRLLQRPLRQDPR</sequence>
<proteinExistence type="predicted"/>
<dbReference type="Proteomes" id="UP001153069">
    <property type="component" value="Unassembled WGS sequence"/>
</dbReference>
<organism evidence="2 3">
    <name type="scientific">Seminavis robusta</name>
    <dbReference type="NCBI Taxonomy" id="568900"/>
    <lineage>
        <taxon>Eukaryota</taxon>
        <taxon>Sar</taxon>
        <taxon>Stramenopiles</taxon>
        <taxon>Ochrophyta</taxon>
        <taxon>Bacillariophyta</taxon>
        <taxon>Bacillariophyceae</taxon>
        <taxon>Bacillariophycidae</taxon>
        <taxon>Naviculales</taxon>
        <taxon>Naviculaceae</taxon>
        <taxon>Seminavis</taxon>
    </lineage>
</organism>
<dbReference type="EMBL" id="CAICTM010000117">
    <property type="protein sequence ID" value="CAB9501783.1"/>
    <property type="molecule type" value="Genomic_DNA"/>
</dbReference>
<accession>A0A9N8DF06</accession>
<feature type="transmembrane region" description="Helical" evidence="1">
    <location>
        <begin position="82"/>
        <end position="103"/>
    </location>
</feature>
<comment type="caution">
    <text evidence="2">The sequence shown here is derived from an EMBL/GenBank/DDBJ whole genome shotgun (WGS) entry which is preliminary data.</text>
</comment>
<feature type="transmembrane region" description="Helical" evidence="1">
    <location>
        <begin position="45"/>
        <end position="70"/>
    </location>
</feature>
<protein>
    <submittedName>
        <fullName evidence="2">Uncharacterized protein</fullName>
    </submittedName>
</protein>